<keyword evidence="12 19" id="KW-0472">Membrane</keyword>
<dbReference type="GO" id="GO:0046872">
    <property type="term" value="F:metal ion binding"/>
    <property type="evidence" value="ECO:0007669"/>
    <property type="project" value="UniProtKB-KW"/>
</dbReference>
<dbReference type="EMBL" id="FQXD01000001">
    <property type="protein sequence ID" value="SHG69854.1"/>
    <property type="molecule type" value="Genomic_DNA"/>
</dbReference>
<dbReference type="PANTHER" id="PTHR34299:SF1">
    <property type="entry name" value="DIACYLGLYCEROL KINASE"/>
    <property type="match status" value="1"/>
</dbReference>
<evidence type="ECO:0000256" key="2">
    <source>
        <dbReference type="ARBA" id="ARBA00005967"/>
    </source>
</evidence>
<accession>A0A1M5LXM6</accession>
<dbReference type="GO" id="GO:0016301">
    <property type="term" value="F:kinase activity"/>
    <property type="evidence" value="ECO:0007669"/>
    <property type="project" value="UniProtKB-KW"/>
</dbReference>
<feature type="transmembrane region" description="Helical" evidence="19">
    <location>
        <begin position="54"/>
        <end position="73"/>
    </location>
</feature>
<feature type="binding site" evidence="17">
    <location>
        <position position="74"/>
    </location>
    <ligand>
        <name>ATP</name>
        <dbReference type="ChEBI" id="CHEBI:30616"/>
    </ligand>
</feature>
<dbReference type="CDD" id="cd14265">
    <property type="entry name" value="UDPK_IM_like"/>
    <property type="match status" value="1"/>
</dbReference>
<name>A0A1M5LXM6_9BACI</name>
<evidence type="ECO:0000313" key="20">
    <source>
        <dbReference type="EMBL" id="SHG69854.1"/>
    </source>
</evidence>
<dbReference type="GO" id="GO:0005886">
    <property type="term" value="C:plasma membrane"/>
    <property type="evidence" value="ECO:0007669"/>
    <property type="project" value="UniProtKB-SubCell"/>
</dbReference>
<comment type="cofactor">
    <cofactor evidence="18">
        <name>Mg(2+)</name>
        <dbReference type="ChEBI" id="CHEBI:18420"/>
    </cofactor>
    <text evidence="18">Mn(2+), Zn(2+), Cd(2+) and Co(2+) support activity to lesser extents.</text>
</comment>
<keyword evidence="6 19" id="KW-0812">Transmembrane</keyword>
<gene>
    <name evidence="20" type="ORF">SAMN05421807_101305</name>
</gene>
<dbReference type="Gene3D" id="1.10.287.3610">
    <property type="match status" value="1"/>
</dbReference>
<dbReference type="GO" id="GO:0005524">
    <property type="term" value="F:ATP binding"/>
    <property type="evidence" value="ECO:0007669"/>
    <property type="project" value="UniProtKB-KW"/>
</dbReference>
<dbReference type="InterPro" id="IPR000829">
    <property type="entry name" value="DAGK"/>
</dbReference>
<evidence type="ECO:0000256" key="9">
    <source>
        <dbReference type="ARBA" id="ARBA00022840"/>
    </source>
</evidence>
<evidence type="ECO:0000256" key="3">
    <source>
        <dbReference type="ARBA" id="ARBA00022475"/>
    </source>
</evidence>
<evidence type="ECO:0000256" key="10">
    <source>
        <dbReference type="ARBA" id="ARBA00022989"/>
    </source>
</evidence>
<dbReference type="GO" id="GO:0008654">
    <property type="term" value="P:phospholipid biosynthetic process"/>
    <property type="evidence" value="ECO:0007669"/>
    <property type="project" value="UniProtKB-KW"/>
</dbReference>
<evidence type="ECO:0000256" key="18">
    <source>
        <dbReference type="PIRSR" id="PIRSR600829-4"/>
    </source>
</evidence>
<proteinExistence type="inferred from homology"/>
<dbReference type="InterPro" id="IPR036945">
    <property type="entry name" value="DAGK_sf"/>
</dbReference>
<keyword evidence="5" id="KW-0808">Transferase</keyword>
<evidence type="ECO:0000256" key="5">
    <source>
        <dbReference type="ARBA" id="ARBA00022679"/>
    </source>
</evidence>
<evidence type="ECO:0000256" key="13">
    <source>
        <dbReference type="ARBA" id="ARBA00023209"/>
    </source>
</evidence>
<reference evidence="21" key="1">
    <citation type="submission" date="2016-11" db="EMBL/GenBank/DDBJ databases">
        <authorList>
            <person name="Varghese N."/>
            <person name="Submissions S."/>
        </authorList>
    </citation>
    <scope>NUCLEOTIDE SEQUENCE [LARGE SCALE GENOMIC DNA]</scope>
    <source>
        <strain evidence="21">CGMCC 1.6496</strain>
    </source>
</reference>
<dbReference type="InterPro" id="IPR033717">
    <property type="entry name" value="UDPK"/>
</dbReference>
<evidence type="ECO:0000256" key="19">
    <source>
        <dbReference type="SAM" id="Phobius"/>
    </source>
</evidence>
<keyword evidence="10 19" id="KW-1133">Transmembrane helix</keyword>
<evidence type="ECO:0000256" key="7">
    <source>
        <dbReference type="ARBA" id="ARBA00022741"/>
    </source>
</evidence>
<feature type="active site" description="Proton acceptor" evidence="15">
    <location>
        <position position="67"/>
    </location>
</feature>
<keyword evidence="13" id="KW-0594">Phospholipid biosynthesis</keyword>
<keyword evidence="7 17" id="KW-0547">Nucleotide-binding</keyword>
<comment type="similarity">
    <text evidence="2">Belongs to the bacterial diacylglycerol kinase family.</text>
</comment>
<keyword evidence="21" id="KW-1185">Reference proteome</keyword>
<evidence type="ECO:0000256" key="14">
    <source>
        <dbReference type="ARBA" id="ARBA00023264"/>
    </source>
</evidence>
<protein>
    <submittedName>
        <fullName evidence="20">Undecaprenol kinase</fullName>
    </submittedName>
</protein>
<evidence type="ECO:0000256" key="8">
    <source>
        <dbReference type="ARBA" id="ARBA00022777"/>
    </source>
</evidence>
<keyword evidence="18" id="KW-0460">Magnesium</keyword>
<sequence>MELKDKKRLVGFSFAWQGIKFVVKNERNFRVHLCAAIVVILAGIILNINITEWSIILLLIGNVFITEMLNTVAERIIDYVKPDVHPAAKQIKDVAAGSVLIAAIIAVIVGCFIFIPKVAGLM</sequence>
<dbReference type="PANTHER" id="PTHR34299">
    <property type="entry name" value="DIACYLGLYCEROL KINASE"/>
    <property type="match status" value="1"/>
</dbReference>
<dbReference type="AlphaFoldDB" id="A0A1M5LXM6"/>
<evidence type="ECO:0000313" key="21">
    <source>
        <dbReference type="Proteomes" id="UP000184079"/>
    </source>
</evidence>
<dbReference type="Proteomes" id="UP000184079">
    <property type="component" value="Unassembled WGS sequence"/>
</dbReference>
<keyword evidence="3" id="KW-1003">Cell membrane</keyword>
<evidence type="ECO:0000256" key="16">
    <source>
        <dbReference type="PIRSR" id="PIRSR600829-2"/>
    </source>
</evidence>
<feature type="transmembrane region" description="Helical" evidence="19">
    <location>
        <begin position="29"/>
        <end position="48"/>
    </location>
</feature>
<evidence type="ECO:0000256" key="1">
    <source>
        <dbReference type="ARBA" id="ARBA00004651"/>
    </source>
</evidence>
<dbReference type="Pfam" id="PF01219">
    <property type="entry name" value="DAGK_prokar"/>
    <property type="match status" value="1"/>
</dbReference>
<organism evidence="20 21">
    <name type="scientific">Virgibacillus chiguensis</name>
    <dbReference type="NCBI Taxonomy" id="411959"/>
    <lineage>
        <taxon>Bacteria</taxon>
        <taxon>Bacillati</taxon>
        <taxon>Bacillota</taxon>
        <taxon>Bacilli</taxon>
        <taxon>Bacillales</taxon>
        <taxon>Bacillaceae</taxon>
        <taxon>Virgibacillus</taxon>
    </lineage>
</organism>
<feature type="binding site" evidence="17">
    <location>
        <position position="26"/>
    </location>
    <ligand>
        <name>ATP</name>
        <dbReference type="ChEBI" id="CHEBI:30616"/>
    </ligand>
</feature>
<keyword evidence="8 20" id="KW-0418">Kinase</keyword>
<keyword evidence="18" id="KW-0479">Metal-binding</keyword>
<evidence type="ECO:0000256" key="11">
    <source>
        <dbReference type="ARBA" id="ARBA00023098"/>
    </source>
</evidence>
<evidence type="ECO:0000256" key="17">
    <source>
        <dbReference type="PIRSR" id="PIRSR600829-3"/>
    </source>
</evidence>
<keyword evidence="4" id="KW-0444">Lipid biosynthesis</keyword>
<keyword evidence="9 17" id="KW-0067">ATP-binding</keyword>
<evidence type="ECO:0000256" key="12">
    <source>
        <dbReference type="ARBA" id="ARBA00023136"/>
    </source>
</evidence>
<evidence type="ECO:0000256" key="6">
    <source>
        <dbReference type="ARBA" id="ARBA00022692"/>
    </source>
</evidence>
<feature type="binding site" evidence="18">
    <location>
        <position position="74"/>
    </location>
    <ligand>
        <name>a divalent metal cation</name>
        <dbReference type="ChEBI" id="CHEBI:60240"/>
    </ligand>
</feature>
<keyword evidence="14" id="KW-1208">Phospholipid metabolism</keyword>
<keyword evidence="11" id="KW-0443">Lipid metabolism</keyword>
<feature type="binding site" evidence="17">
    <location>
        <begin position="92"/>
        <end position="93"/>
    </location>
    <ligand>
        <name>ATP</name>
        <dbReference type="ChEBI" id="CHEBI:30616"/>
    </ligand>
</feature>
<evidence type="ECO:0000256" key="15">
    <source>
        <dbReference type="PIRSR" id="PIRSR600829-1"/>
    </source>
</evidence>
<feature type="binding site" evidence="18">
    <location>
        <position position="26"/>
    </location>
    <ligand>
        <name>a divalent metal cation</name>
        <dbReference type="ChEBI" id="CHEBI:60240"/>
    </ligand>
</feature>
<feature type="transmembrane region" description="Helical" evidence="19">
    <location>
        <begin position="94"/>
        <end position="115"/>
    </location>
</feature>
<evidence type="ECO:0000256" key="4">
    <source>
        <dbReference type="ARBA" id="ARBA00022516"/>
    </source>
</evidence>
<comment type="subcellular location">
    <subcellularLocation>
        <location evidence="1">Cell membrane</location>
        <topology evidence="1">Multi-pass membrane protein</topology>
    </subcellularLocation>
</comment>
<feature type="binding site" evidence="16">
    <location>
        <position position="67"/>
    </location>
    <ligand>
        <name>substrate</name>
    </ligand>
</feature>